<proteinExistence type="predicted"/>
<evidence type="ECO:0000313" key="3">
    <source>
        <dbReference type="Proteomes" id="UP000366872"/>
    </source>
</evidence>
<dbReference type="Pfam" id="PF22483">
    <property type="entry name" value="Mu-transpos_C_2"/>
    <property type="match status" value="1"/>
</dbReference>
<keyword evidence="3" id="KW-1185">Reference proteome</keyword>
<dbReference type="NCBIfam" id="NF033546">
    <property type="entry name" value="transpos_IS21"/>
    <property type="match status" value="1"/>
</dbReference>
<dbReference type="PANTHER" id="PTHR35004:SF7">
    <property type="entry name" value="INTEGRASE PROTEIN"/>
    <property type="match status" value="1"/>
</dbReference>
<accession>A0A6C2TW36</accession>
<organism evidence="2 3">
    <name type="scientific">Pontiella desulfatans</name>
    <dbReference type="NCBI Taxonomy" id="2750659"/>
    <lineage>
        <taxon>Bacteria</taxon>
        <taxon>Pseudomonadati</taxon>
        <taxon>Kiritimatiellota</taxon>
        <taxon>Kiritimatiellia</taxon>
        <taxon>Kiritimatiellales</taxon>
        <taxon>Pontiellaceae</taxon>
        <taxon>Pontiella</taxon>
    </lineage>
</organism>
<dbReference type="RefSeq" id="WP_136077600.1">
    <property type="nucleotide sequence ID" value="NZ_CAAHFG010000001.1"/>
</dbReference>
<dbReference type="Proteomes" id="UP000366872">
    <property type="component" value="Unassembled WGS sequence"/>
</dbReference>
<gene>
    <name evidence="2" type="ORF">PDESU_00433</name>
</gene>
<evidence type="ECO:0000313" key="2">
    <source>
        <dbReference type="EMBL" id="VGO11885.1"/>
    </source>
</evidence>
<dbReference type="PANTHER" id="PTHR35004">
    <property type="entry name" value="TRANSPOSASE RV3428C-RELATED"/>
    <property type="match status" value="1"/>
</dbReference>
<reference evidence="2 3" key="1">
    <citation type="submission" date="2019-04" db="EMBL/GenBank/DDBJ databases">
        <authorList>
            <person name="Van Vliet M D."/>
        </authorList>
    </citation>
    <scope>NUCLEOTIDE SEQUENCE [LARGE SCALE GENOMIC DNA]</scope>
    <source>
        <strain evidence="2 3">F1</strain>
    </source>
</reference>
<name>A0A6C2TW36_PONDE</name>
<dbReference type="InterPro" id="IPR054353">
    <property type="entry name" value="IstA-like_C"/>
</dbReference>
<feature type="domain" description="Transposase for insertion sequence element IS21-like C-terminal" evidence="1">
    <location>
        <begin position="296"/>
        <end position="365"/>
    </location>
</feature>
<evidence type="ECO:0000259" key="1">
    <source>
        <dbReference type="Pfam" id="PF22483"/>
    </source>
</evidence>
<protein>
    <recommendedName>
        <fullName evidence="1">Transposase for insertion sequence element IS21-like C-terminal domain-containing protein</fullName>
    </recommendedName>
</protein>
<sequence length="496" mass="57488">MQWWIDIRRKVLVEGVSKRQVKAEYRIHTRTLEKILAHPKPPGYRMAQPRPKPMIGPFLGRIDEILRQDRELPKKQRHTAKRIFDRLKEEGYTGGYTQVKDAVRNARVRLKDVYIPLAHRPGEAQMDFGYALAKINGQLRKVAFFVMSLPYSDAVYVQAYEKICTEVFWDGHVRAFTFFDGVPCRISYDNERVMVAKVMKRHQRKLTDGFLQLQSHYLFKEHFCNVARGNEKGVVESMVRYTRSNFMVPVPEVRSFDELNRMLEERCREELGRKLRGKDGTKGQLLADERGRFIDLPVVPFESCRVRTSTASSLSLVRFDGNDYSVPVRYAHYETVVKGYIDRIVVCRGDECIAEHPRLWGKAGVHFNPVHYLALLERKPGGLDHARPLEDWKLPSCFRDLRSRLEADLDGEGTREYIKVLRLLEKHSPKELARAVEQGLRCGASSRDAIAQFLIPRPEWRCTRFNLDGHEHLRHVQVASADVADYNRLLGQEVGA</sequence>
<dbReference type="EMBL" id="CAAHFG010000001">
    <property type="protein sequence ID" value="VGO11885.1"/>
    <property type="molecule type" value="Genomic_DNA"/>
</dbReference>
<dbReference type="AlphaFoldDB" id="A0A6C2TW36"/>